<evidence type="ECO:0000256" key="1">
    <source>
        <dbReference type="SAM" id="MobiDB-lite"/>
    </source>
</evidence>
<feature type="compositionally biased region" description="Basic and acidic residues" evidence="1">
    <location>
        <begin position="156"/>
        <end position="175"/>
    </location>
</feature>
<protein>
    <submittedName>
        <fullName evidence="3">Chaperone protein DnaK</fullName>
    </submittedName>
</protein>
<dbReference type="AlphaFoldDB" id="A0A0N4Z6A7"/>
<name>A0A0N4Z6A7_PARTI</name>
<keyword evidence="2" id="KW-1185">Reference proteome</keyword>
<sequence>VLDLDEVADLDALAQVRAGTQAGVGADLGAGRDLGALDMAEAANARALGHDRAGAEDDEGLDGRARADVRVPSKVDGVGGAHGHALRQEMIALGLLEQGLGLSQFGLRVDAHDRVFGGEDGAGRSAALAGQFDHVGQIVFALGVVVRDLGQQLEQQADRGRHDARVAGGDRQHFR</sequence>
<evidence type="ECO:0000313" key="2">
    <source>
        <dbReference type="Proteomes" id="UP000038045"/>
    </source>
</evidence>
<evidence type="ECO:0000313" key="3">
    <source>
        <dbReference type="WBParaSite" id="PTRK_0000269000.1"/>
    </source>
</evidence>
<feature type="region of interest" description="Disordered" evidence="1">
    <location>
        <begin position="155"/>
        <end position="175"/>
    </location>
</feature>
<organism evidence="2 3">
    <name type="scientific">Parastrongyloides trichosuri</name>
    <name type="common">Possum-specific nematode worm</name>
    <dbReference type="NCBI Taxonomy" id="131310"/>
    <lineage>
        <taxon>Eukaryota</taxon>
        <taxon>Metazoa</taxon>
        <taxon>Ecdysozoa</taxon>
        <taxon>Nematoda</taxon>
        <taxon>Chromadorea</taxon>
        <taxon>Rhabditida</taxon>
        <taxon>Tylenchina</taxon>
        <taxon>Panagrolaimomorpha</taxon>
        <taxon>Strongyloidoidea</taxon>
        <taxon>Strongyloididae</taxon>
        <taxon>Parastrongyloides</taxon>
    </lineage>
</organism>
<accession>A0A0N4Z6A7</accession>
<reference evidence="3" key="1">
    <citation type="submission" date="2017-02" db="UniProtKB">
        <authorList>
            <consortium name="WormBaseParasite"/>
        </authorList>
    </citation>
    <scope>IDENTIFICATION</scope>
</reference>
<dbReference type="WBParaSite" id="PTRK_0000269000.1">
    <property type="protein sequence ID" value="PTRK_0000269000.1"/>
    <property type="gene ID" value="PTRK_0000269000"/>
</dbReference>
<proteinExistence type="predicted"/>
<dbReference type="Proteomes" id="UP000038045">
    <property type="component" value="Unplaced"/>
</dbReference>